<dbReference type="eggNOG" id="KOG4018">
    <property type="taxonomic scope" value="Eukaryota"/>
</dbReference>
<accession>M2XAW7</accession>
<protein>
    <recommendedName>
        <fullName evidence="1">RWD domain-containing protein</fullName>
    </recommendedName>
</protein>
<dbReference type="Gramene" id="EME27037">
    <property type="protein sequence ID" value="EME27037"/>
    <property type="gene ID" value="Gasu_53730"/>
</dbReference>
<dbReference type="PROSITE" id="PS50908">
    <property type="entry name" value="RWD"/>
    <property type="match status" value="1"/>
</dbReference>
<dbReference type="PANTHER" id="PTHR12292">
    <property type="entry name" value="RWD DOMAIN-CONTAINING PROTEIN"/>
    <property type="match status" value="1"/>
</dbReference>
<dbReference type="EMBL" id="KB454538">
    <property type="protein sequence ID" value="EME27037.1"/>
    <property type="molecule type" value="Genomic_DNA"/>
</dbReference>
<dbReference type="InterPro" id="IPR016135">
    <property type="entry name" value="UBQ-conjugating_enzyme/RWD"/>
</dbReference>
<name>M2XAW7_GALSU</name>
<dbReference type="AlphaFoldDB" id="M2XAW7"/>
<dbReference type="KEGG" id="gsl:Gasu_53730"/>
<proteinExistence type="predicted"/>
<dbReference type="SUPFAM" id="SSF54495">
    <property type="entry name" value="UBC-like"/>
    <property type="match status" value="1"/>
</dbReference>
<dbReference type="InterPro" id="IPR040213">
    <property type="entry name" value="GIR2-like"/>
</dbReference>
<sequence length="214" mass="24899">MHVNDAQREEIEALEAILGDDFSLQQDETTRRPLIKLDFSEERPKVQFSLYLCLPPSYPEDSPSMTIQPGKGFPGTWRSPLLQFLKNEMNLLMGAPMIFELYMKTKDWLLEQEKEDEAEDIDRVSCVGSVPSVNENTKLESSLLIHSLIEEKEYGTPVTKETFEKWRQSFFQEFGLSLRNKERETAWKLTGRQLFEENRLVETSETYGSSEDEE</sequence>
<dbReference type="GeneID" id="17085973"/>
<keyword evidence="3" id="KW-1185">Reference proteome</keyword>
<dbReference type="Pfam" id="PF05773">
    <property type="entry name" value="RWD"/>
    <property type="match status" value="1"/>
</dbReference>
<dbReference type="InterPro" id="IPR006575">
    <property type="entry name" value="RWD_dom"/>
</dbReference>
<evidence type="ECO:0000313" key="3">
    <source>
        <dbReference type="Proteomes" id="UP000030680"/>
    </source>
</evidence>
<dbReference type="STRING" id="130081.M2XAW7"/>
<dbReference type="OrthoDB" id="3070at2759"/>
<evidence type="ECO:0000313" key="2">
    <source>
        <dbReference type="EMBL" id="EME27037.1"/>
    </source>
</evidence>
<dbReference type="RefSeq" id="XP_005703557.1">
    <property type="nucleotide sequence ID" value="XM_005703500.1"/>
</dbReference>
<dbReference type="SMART" id="SM00591">
    <property type="entry name" value="RWD"/>
    <property type="match status" value="1"/>
</dbReference>
<organism evidence="2 3">
    <name type="scientific">Galdieria sulphuraria</name>
    <name type="common">Red alga</name>
    <dbReference type="NCBI Taxonomy" id="130081"/>
    <lineage>
        <taxon>Eukaryota</taxon>
        <taxon>Rhodophyta</taxon>
        <taxon>Bangiophyceae</taxon>
        <taxon>Galdieriales</taxon>
        <taxon>Galdieriaceae</taxon>
        <taxon>Galdieria</taxon>
    </lineage>
</organism>
<dbReference type="Gene3D" id="3.10.110.10">
    <property type="entry name" value="Ubiquitin Conjugating Enzyme"/>
    <property type="match status" value="1"/>
</dbReference>
<evidence type="ECO:0000259" key="1">
    <source>
        <dbReference type="PROSITE" id="PS50908"/>
    </source>
</evidence>
<gene>
    <name evidence="2" type="ORF">Gasu_53730</name>
</gene>
<dbReference type="Proteomes" id="UP000030680">
    <property type="component" value="Unassembled WGS sequence"/>
</dbReference>
<reference evidence="3" key="1">
    <citation type="journal article" date="2013" name="Science">
        <title>Gene transfer from bacteria and archaea facilitated evolution of an extremophilic eukaryote.</title>
        <authorList>
            <person name="Schonknecht G."/>
            <person name="Chen W.H."/>
            <person name="Ternes C.M."/>
            <person name="Barbier G.G."/>
            <person name="Shrestha R.P."/>
            <person name="Stanke M."/>
            <person name="Brautigam A."/>
            <person name="Baker B.J."/>
            <person name="Banfield J.F."/>
            <person name="Garavito R.M."/>
            <person name="Carr K."/>
            <person name="Wilkerson C."/>
            <person name="Rensing S.A."/>
            <person name="Gagneul D."/>
            <person name="Dickenson N.E."/>
            <person name="Oesterhelt C."/>
            <person name="Lercher M.J."/>
            <person name="Weber A.P."/>
        </authorList>
    </citation>
    <scope>NUCLEOTIDE SEQUENCE [LARGE SCALE GENOMIC DNA]</scope>
    <source>
        <strain evidence="3">074W</strain>
    </source>
</reference>
<feature type="domain" description="RWD" evidence="1">
    <location>
        <begin position="9"/>
        <end position="112"/>
    </location>
</feature>